<proteinExistence type="predicted"/>
<feature type="transmembrane region" description="Helical" evidence="1">
    <location>
        <begin position="6"/>
        <end position="24"/>
    </location>
</feature>
<organism evidence="2 3">
    <name type="scientific">Nibricoccus aquaticus</name>
    <dbReference type="NCBI Taxonomy" id="2576891"/>
    <lineage>
        <taxon>Bacteria</taxon>
        <taxon>Pseudomonadati</taxon>
        <taxon>Verrucomicrobiota</taxon>
        <taxon>Opitutia</taxon>
        <taxon>Opitutales</taxon>
        <taxon>Opitutaceae</taxon>
        <taxon>Nibricoccus</taxon>
    </lineage>
</organism>
<keyword evidence="1" id="KW-1133">Transmembrane helix</keyword>
<dbReference type="EMBL" id="CP023344">
    <property type="protein sequence ID" value="ATC63239.1"/>
    <property type="molecule type" value="Genomic_DNA"/>
</dbReference>
<evidence type="ECO:0000313" key="2">
    <source>
        <dbReference type="EMBL" id="ATC63239.1"/>
    </source>
</evidence>
<keyword evidence="1" id="KW-0472">Membrane</keyword>
<dbReference type="Proteomes" id="UP000217265">
    <property type="component" value="Chromosome"/>
</dbReference>
<evidence type="ECO:0000313" key="3">
    <source>
        <dbReference type="Proteomes" id="UP000217265"/>
    </source>
</evidence>
<reference evidence="2 3" key="1">
    <citation type="submission" date="2017-09" db="EMBL/GenBank/DDBJ databases">
        <title>Complete genome sequence of Verrucomicrobial strain HZ-65, isolated from freshwater.</title>
        <authorList>
            <person name="Choi A."/>
        </authorList>
    </citation>
    <scope>NUCLEOTIDE SEQUENCE [LARGE SCALE GENOMIC DNA]</scope>
    <source>
        <strain evidence="2 3">HZ-65</strain>
    </source>
</reference>
<name>A0A290Q3J6_9BACT</name>
<evidence type="ECO:0000256" key="1">
    <source>
        <dbReference type="SAM" id="Phobius"/>
    </source>
</evidence>
<accession>A0A290Q3J6</accession>
<sequence>MNFWRWIPLVLVLPTFGFIAYWLWRGAKESGLGRLPKTRDEVKQMGDAVGSDFAAASKRLRRFNLWLFLAFFGAVIVNSCISSKG</sequence>
<dbReference type="KEGG" id="vbh:CMV30_04310"/>
<keyword evidence="3" id="KW-1185">Reference proteome</keyword>
<protein>
    <submittedName>
        <fullName evidence="2">Uncharacterized protein</fullName>
    </submittedName>
</protein>
<gene>
    <name evidence="2" type="ORF">CMV30_04310</name>
</gene>
<dbReference type="AlphaFoldDB" id="A0A290Q3J6"/>
<feature type="transmembrane region" description="Helical" evidence="1">
    <location>
        <begin position="63"/>
        <end position="81"/>
    </location>
</feature>
<keyword evidence="1" id="KW-0812">Transmembrane</keyword>